<dbReference type="Pfam" id="PF08534">
    <property type="entry name" value="Redoxin"/>
    <property type="match status" value="1"/>
</dbReference>
<reference evidence="4" key="1">
    <citation type="journal article" date="2014" name="Int. J. Syst. Evol. Microbiol.">
        <title>Complete genome sequence of Corynebacterium casei LMG S-19264T (=DSM 44701T), isolated from a smear-ripened cheese.</title>
        <authorList>
            <consortium name="US DOE Joint Genome Institute (JGI-PGF)"/>
            <person name="Walter F."/>
            <person name="Albersmeier A."/>
            <person name="Kalinowski J."/>
            <person name="Ruckert C."/>
        </authorList>
    </citation>
    <scope>NUCLEOTIDE SEQUENCE</scope>
    <source>
        <strain evidence="4">KCTC 32182</strain>
    </source>
</reference>
<protein>
    <recommendedName>
        <fullName evidence="3">Thioredoxin domain-containing protein</fullName>
    </recommendedName>
</protein>
<dbReference type="InterPro" id="IPR050553">
    <property type="entry name" value="Thioredoxin_ResA/DsbE_sf"/>
</dbReference>
<evidence type="ECO:0000259" key="3">
    <source>
        <dbReference type="PROSITE" id="PS51352"/>
    </source>
</evidence>
<feature type="chain" id="PRO_5037846707" description="Thioredoxin domain-containing protein" evidence="2">
    <location>
        <begin position="29"/>
        <end position="336"/>
    </location>
</feature>
<comment type="caution">
    <text evidence="4">The sequence shown here is derived from an EMBL/GenBank/DDBJ whole genome shotgun (WGS) entry which is preliminary data.</text>
</comment>
<keyword evidence="5" id="KW-1185">Reference proteome</keyword>
<feature type="domain" description="Thioredoxin" evidence="3">
    <location>
        <begin position="23"/>
        <end position="173"/>
    </location>
</feature>
<dbReference type="PANTHER" id="PTHR42852:SF13">
    <property type="entry name" value="PROTEIN DIPZ"/>
    <property type="match status" value="1"/>
</dbReference>
<dbReference type="Pfam" id="PF17991">
    <property type="entry name" value="Thioredoxin_10"/>
    <property type="match status" value="1"/>
</dbReference>
<evidence type="ECO:0000256" key="1">
    <source>
        <dbReference type="SAM" id="MobiDB-lite"/>
    </source>
</evidence>
<feature type="region of interest" description="Disordered" evidence="1">
    <location>
        <begin position="173"/>
        <end position="194"/>
    </location>
</feature>
<dbReference type="PANTHER" id="PTHR42852">
    <property type="entry name" value="THIOL:DISULFIDE INTERCHANGE PROTEIN DSBE"/>
    <property type="match status" value="1"/>
</dbReference>
<dbReference type="PROSITE" id="PS51352">
    <property type="entry name" value="THIOREDOXIN_2"/>
    <property type="match status" value="1"/>
</dbReference>
<dbReference type="Proteomes" id="UP000645257">
    <property type="component" value="Unassembled WGS sequence"/>
</dbReference>
<dbReference type="SUPFAM" id="SSF52833">
    <property type="entry name" value="Thioredoxin-like"/>
    <property type="match status" value="1"/>
</dbReference>
<dbReference type="Gene3D" id="3.40.30.10">
    <property type="entry name" value="Glutaredoxin"/>
    <property type="match status" value="1"/>
</dbReference>
<dbReference type="InterPro" id="IPR013740">
    <property type="entry name" value="Redoxin"/>
</dbReference>
<dbReference type="CDD" id="cd03012">
    <property type="entry name" value="TlpA_like_DipZ_like"/>
    <property type="match status" value="1"/>
</dbReference>
<accession>A0A918NY51</accession>
<reference evidence="4" key="2">
    <citation type="submission" date="2020-09" db="EMBL/GenBank/DDBJ databases">
        <authorList>
            <person name="Sun Q."/>
            <person name="Kim S."/>
        </authorList>
    </citation>
    <scope>NUCLEOTIDE SEQUENCE</scope>
    <source>
        <strain evidence="4">KCTC 32182</strain>
    </source>
</reference>
<organism evidence="4 5">
    <name type="scientific">Paludibacterium paludis</name>
    <dbReference type="NCBI Taxonomy" id="1225769"/>
    <lineage>
        <taxon>Bacteria</taxon>
        <taxon>Pseudomonadati</taxon>
        <taxon>Pseudomonadota</taxon>
        <taxon>Betaproteobacteria</taxon>
        <taxon>Neisseriales</taxon>
        <taxon>Chromobacteriaceae</taxon>
        <taxon>Paludibacterium</taxon>
    </lineage>
</organism>
<dbReference type="InterPro" id="IPR036249">
    <property type="entry name" value="Thioredoxin-like_sf"/>
</dbReference>
<evidence type="ECO:0000256" key="2">
    <source>
        <dbReference type="SAM" id="SignalP"/>
    </source>
</evidence>
<dbReference type="InterPro" id="IPR013766">
    <property type="entry name" value="Thioredoxin_domain"/>
</dbReference>
<dbReference type="GO" id="GO:0016491">
    <property type="term" value="F:oxidoreductase activity"/>
    <property type="evidence" value="ECO:0007669"/>
    <property type="project" value="InterPro"/>
</dbReference>
<dbReference type="InterPro" id="IPR041017">
    <property type="entry name" value="Thioredoxin_10"/>
</dbReference>
<evidence type="ECO:0000313" key="5">
    <source>
        <dbReference type="Proteomes" id="UP000645257"/>
    </source>
</evidence>
<evidence type="ECO:0000313" key="4">
    <source>
        <dbReference type="EMBL" id="GGY06236.1"/>
    </source>
</evidence>
<dbReference type="AlphaFoldDB" id="A0A918NY51"/>
<keyword evidence="2" id="KW-0732">Signal</keyword>
<name>A0A918NY51_9NEIS</name>
<sequence length="336" mass="37011">MMAFFRPIPALSLAFVLCLAPAAAPAGAVAPYSAPELAGLSTWLNSPSLTLQALRGRVVLIDFWAYSCVNCVRTLPYLSAWDRKYRDKGLTIIGVHSPEFDFEKQPDNVRAALSQYGIRYPVALDNSMETWNRFGNRYWPAHYLIDRAGRVVYTHFGEGRYDVTENAIRAQLGLKPDPGAKPEPPSYSQDQTPETYLGYERTNRFGGTESLARDREGHYRLPDILPHDNWALGGVWSSGPENLASAGKGAVLRLNFKARKVFLVLGSRKGTPVRATLTLNGFPVGSLAGKDAPGGRLTVARHALYELIDQKTAKTGVLDIRTDDTGLEAYAFTFGQ</sequence>
<proteinExistence type="predicted"/>
<feature type="signal peptide" evidence="2">
    <location>
        <begin position="1"/>
        <end position="28"/>
    </location>
</feature>
<dbReference type="RefSeq" id="WP_189531027.1">
    <property type="nucleotide sequence ID" value="NZ_BMYX01000002.1"/>
</dbReference>
<dbReference type="Gene3D" id="2.60.120.260">
    <property type="entry name" value="Galactose-binding domain-like"/>
    <property type="match status" value="1"/>
</dbReference>
<gene>
    <name evidence="4" type="ORF">GCM10011289_05870</name>
</gene>
<dbReference type="EMBL" id="BMYX01000002">
    <property type="protein sequence ID" value="GGY06236.1"/>
    <property type="molecule type" value="Genomic_DNA"/>
</dbReference>